<protein>
    <submittedName>
        <fullName evidence="2">Protein GIGAS CELL1</fullName>
    </submittedName>
</protein>
<reference evidence="3" key="1">
    <citation type="submission" date="2024-07" db="EMBL/GenBank/DDBJ databases">
        <title>Two chromosome-level genome assemblies of Korean endemic species Abeliophyllum distichum and Forsythia ovata (Oleaceae).</title>
        <authorList>
            <person name="Jang H."/>
        </authorList>
    </citation>
    <scope>NUCLEOTIDE SEQUENCE [LARGE SCALE GENOMIC DNA]</scope>
</reference>
<dbReference type="PANTHER" id="PTHR35119">
    <property type="entry name" value="PROTEIN POLYCHOME"/>
    <property type="match status" value="1"/>
</dbReference>
<organism evidence="2 3">
    <name type="scientific">Abeliophyllum distichum</name>
    <dbReference type="NCBI Taxonomy" id="126358"/>
    <lineage>
        <taxon>Eukaryota</taxon>
        <taxon>Viridiplantae</taxon>
        <taxon>Streptophyta</taxon>
        <taxon>Embryophyta</taxon>
        <taxon>Tracheophyta</taxon>
        <taxon>Spermatophyta</taxon>
        <taxon>Magnoliopsida</taxon>
        <taxon>eudicotyledons</taxon>
        <taxon>Gunneridae</taxon>
        <taxon>Pentapetalae</taxon>
        <taxon>asterids</taxon>
        <taxon>lamiids</taxon>
        <taxon>Lamiales</taxon>
        <taxon>Oleaceae</taxon>
        <taxon>Forsythieae</taxon>
        <taxon>Abeliophyllum</taxon>
    </lineage>
</organism>
<proteinExistence type="predicted"/>
<sequence length="185" mass="20538">MPEARDRLLRQEDVAMAYSPRRRSINGFGNARGGNSIILVLDDEHEEERGAGTQFRWRDTAMTGTFPVRVESAAWNGDDGGVWRGNWGTPRNGRVGNLHSSRAFRLGRENQSPAAESSRGRSGRGGGRGRANVLPSWYRRIPLCDITAIVRAIERRRIGSVVREGQQTESPVLEDPTVHDPSAFT</sequence>
<accession>A0ABD1QWH9</accession>
<feature type="region of interest" description="Disordered" evidence="1">
    <location>
        <begin position="103"/>
        <end position="131"/>
    </location>
</feature>
<evidence type="ECO:0000313" key="2">
    <source>
        <dbReference type="EMBL" id="KAL2480572.1"/>
    </source>
</evidence>
<evidence type="ECO:0000313" key="3">
    <source>
        <dbReference type="Proteomes" id="UP001604336"/>
    </source>
</evidence>
<dbReference type="InterPro" id="IPR034590">
    <property type="entry name" value="POLYCHOME/GIG1"/>
</dbReference>
<comment type="caution">
    <text evidence="2">The sequence shown here is derived from an EMBL/GenBank/DDBJ whole genome shotgun (WGS) entry which is preliminary data.</text>
</comment>
<feature type="region of interest" description="Disordered" evidence="1">
    <location>
        <begin position="162"/>
        <end position="185"/>
    </location>
</feature>
<dbReference type="EMBL" id="JBFOLK010000010">
    <property type="protein sequence ID" value="KAL2480572.1"/>
    <property type="molecule type" value="Genomic_DNA"/>
</dbReference>
<dbReference type="AlphaFoldDB" id="A0ABD1QWH9"/>
<dbReference type="PANTHER" id="PTHR35119:SF1">
    <property type="entry name" value="PROTEIN POLYCHOME"/>
    <property type="match status" value="1"/>
</dbReference>
<dbReference type="Proteomes" id="UP001604336">
    <property type="component" value="Unassembled WGS sequence"/>
</dbReference>
<evidence type="ECO:0000256" key="1">
    <source>
        <dbReference type="SAM" id="MobiDB-lite"/>
    </source>
</evidence>
<name>A0ABD1QWH9_9LAMI</name>
<keyword evidence="3" id="KW-1185">Reference proteome</keyword>
<gene>
    <name evidence="2" type="ORF">Adt_33538</name>
</gene>